<evidence type="ECO:0000256" key="1">
    <source>
        <dbReference type="ARBA" id="ARBA00004651"/>
    </source>
</evidence>
<evidence type="ECO:0000256" key="2">
    <source>
        <dbReference type="ARBA" id="ARBA00022448"/>
    </source>
</evidence>
<reference evidence="11" key="3">
    <citation type="submission" date="2025-08" db="UniProtKB">
        <authorList>
            <consortium name="RefSeq"/>
        </authorList>
    </citation>
    <scope>IDENTIFICATION</scope>
    <source>
        <strain evidence="11">CBS 342.82</strain>
    </source>
</reference>
<feature type="transmembrane region" description="Helical" evidence="8">
    <location>
        <begin position="74"/>
        <end position="95"/>
    </location>
</feature>
<comment type="subcellular location">
    <subcellularLocation>
        <location evidence="1">Cell membrane</location>
        <topology evidence="1">Multi-pass membrane protein</topology>
    </subcellularLocation>
</comment>
<accession>A0A6J3M7C3</accession>
<dbReference type="PANTHER" id="PTHR43302">
    <property type="entry name" value="TRANSPORTER ARSB-RELATED"/>
    <property type="match status" value="1"/>
</dbReference>
<keyword evidence="3" id="KW-1003">Cell membrane</keyword>
<keyword evidence="10" id="KW-1185">Reference proteome</keyword>
<sequence length="660" mass="73521">MSSSDTASDTGDIREWRSIVTLVVFVIANCIVLFPFHLPVPVPQSLRDRWWDLLGYWRVIPERRKDRRADPWRFPVNLTTGPLIAVLFLLAILAIGRQEVHDGTVGADHIYPIDVMVFFVTLAYIAISIDASGLIRFLSFKVLQKGGKNGRLLFLYLYLFFFACASFVGNDPIVLSGTAFLAYLTRVSRNISEPTAWIFTQFSIANLASAILVSSNPTNLVLAGAFDISYVEYTANMIVPVIITAIVLCPFLIFVQFRNKNLVPHEIELHELPEDRKAREPVNPNIPSARAEKAAKEEDEEEERLISLEEIMNPYLDKKSAIFAGTVMAITLISVLVLNAVSDKFPNHFQVYWVTLPAAVIVFSWDLAYGWIHREYTKETMAKLEAEVKEADAQRSKRLDVEKDESGKESEKEVAAPAAIVKRTSSVGEVSSAREDQLEKADDFHSDEHEPATLQSELQHLYRRAQVTFPTATMVLTLLPLPLVPFGFCMFILVQALVTKGWVTVFAHGWDHWVNATGTVGAIGGMGFLGVVLCNFAGTNIGTTILLCRILQAWVSLHTADPNNPNGPQPTPISQRTFWASVYSMALAVNYGAFSTAFSASLAGLLWRDILARKKIFVSARSFVWVNLPIITLTMVVGLTVLIGEVYLTRSDEPYVSRTA</sequence>
<dbReference type="GeneID" id="54362448"/>
<dbReference type="PANTHER" id="PTHR43302:SF5">
    <property type="entry name" value="TRANSPORTER ARSB-RELATED"/>
    <property type="match status" value="1"/>
</dbReference>
<feature type="compositionally biased region" description="Basic and acidic residues" evidence="7">
    <location>
        <begin position="395"/>
        <end position="414"/>
    </location>
</feature>
<feature type="transmembrane region" description="Helical" evidence="8">
    <location>
        <begin position="115"/>
        <end position="135"/>
    </location>
</feature>
<evidence type="ECO:0000313" key="10">
    <source>
        <dbReference type="Proteomes" id="UP000504637"/>
    </source>
</evidence>
<dbReference type="Proteomes" id="UP000504637">
    <property type="component" value="Unplaced"/>
</dbReference>
<feature type="domain" description="Citrate transporter-like" evidence="9">
    <location>
        <begin position="84"/>
        <end position="552"/>
    </location>
</feature>
<feature type="transmembrane region" description="Helical" evidence="8">
    <location>
        <begin position="155"/>
        <end position="184"/>
    </location>
</feature>
<evidence type="ECO:0000256" key="4">
    <source>
        <dbReference type="ARBA" id="ARBA00022692"/>
    </source>
</evidence>
<dbReference type="GO" id="GO:0005886">
    <property type="term" value="C:plasma membrane"/>
    <property type="evidence" value="ECO:0007669"/>
    <property type="project" value="UniProtKB-SubCell"/>
</dbReference>
<reference evidence="11" key="1">
    <citation type="submission" date="2020-01" db="EMBL/GenBank/DDBJ databases">
        <authorList>
            <consortium name="DOE Joint Genome Institute"/>
            <person name="Haridas S."/>
            <person name="Albert R."/>
            <person name="Binder M."/>
            <person name="Bloem J."/>
            <person name="Labutti K."/>
            <person name="Salamov A."/>
            <person name="Andreopoulos B."/>
            <person name="Baker S.E."/>
            <person name="Barry K."/>
            <person name="Bills G."/>
            <person name="Bluhm B.H."/>
            <person name="Cannon C."/>
            <person name="Castanera R."/>
            <person name="Culley D.E."/>
            <person name="Daum C."/>
            <person name="Ezra D."/>
            <person name="Gonzalez J.B."/>
            <person name="Henrissat B."/>
            <person name="Kuo A."/>
            <person name="Liang C."/>
            <person name="Lipzen A."/>
            <person name="Lutzoni F."/>
            <person name="Magnuson J."/>
            <person name="Mondo S."/>
            <person name="Nolan M."/>
            <person name="Ohm R."/>
            <person name="Pangilinan J."/>
            <person name="Park H.-J."/>
            <person name="Ramirez L."/>
            <person name="Alfaro M."/>
            <person name="Sun H."/>
            <person name="Tritt A."/>
            <person name="Yoshinaga Y."/>
            <person name="Zwiers L.-H."/>
            <person name="Turgeon B.G."/>
            <person name="Goodwin S.B."/>
            <person name="Spatafora J.W."/>
            <person name="Crous P.W."/>
            <person name="Grigoriev I.V."/>
        </authorList>
    </citation>
    <scope>NUCLEOTIDE SEQUENCE</scope>
    <source>
        <strain evidence="11">CBS 342.82</strain>
    </source>
</reference>
<feature type="transmembrane region" description="Helical" evidence="8">
    <location>
        <begin position="628"/>
        <end position="648"/>
    </location>
</feature>
<dbReference type="GO" id="GO:0055085">
    <property type="term" value="P:transmembrane transport"/>
    <property type="evidence" value="ECO:0007669"/>
    <property type="project" value="InterPro"/>
</dbReference>
<dbReference type="InterPro" id="IPR004680">
    <property type="entry name" value="Cit_transptr-like_dom"/>
</dbReference>
<dbReference type="OrthoDB" id="442352at2759"/>
<evidence type="ECO:0000256" key="3">
    <source>
        <dbReference type="ARBA" id="ARBA00022475"/>
    </source>
</evidence>
<feature type="transmembrane region" description="Helical" evidence="8">
    <location>
        <begin position="472"/>
        <end position="493"/>
    </location>
</feature>
<reference evidence="11" key="2">
    <citation type="submission" date="2020-04" db="EMBL/GenBank/DDBJ databases">
        <authorList>
            <consortium name="NCBI Genome Project"/>
        </authorList>
    </citation>
    <scope>NUCLEOTIDE SEQUENCE</scope>
    <source>
        <strain evidence="11">CBS 342.82</strain>
    </source>
</reference>
<feature type="region of interest" description="Disordered" evidence="7">
    <location>
        <begin position="395"/>
        <end position="415"/>
    </location>
</feature>
<evidence type="ECO:0000256" key="5">
    <source>
        <dbReference type="ARBA" id="ARBA00022989"/>
    </source>
</evidence>
<feature type="transmembrane region" description="Helical" evidence="8">
    <location>
        <begin position="321"/>
        <end position="340"/>
    </location>
</feature>
<evidence type="ECO:0000313" key="11">
    <source>
        <dbReference type="RefSeq" id="XP_033460475.1"/>
    </source>
</evidence>
<feature type="transmembrane region" description="Helical" evidence="8">
    <location>
        <begin position="513"/>
        <end position="534"/>
    </location>
</feature>
<dbReference type="AlphaFoldDB" id="A0A6J3M7C3"/>
<proteinExistence type="predicted"/>
<evidence type="ECO:0000256" key="8">
    <source>
        <dbReference type="SAM" id="Phobius"/>
    </source>
</evidence>
<feature type="region of interest" description="Disordered" evidence="7">
    <location>
        <begin position="278"/>
        <end position="300"/>
    </location>
</feature>
<evidence type="ECO:0000256" key="6">
    <source>
        <dbReference type="ARBA" id="ARBA00023136"/>
    </source>
</evidence>
<name>A0A6J3M7C3_9PEZI</name>
<gene>
    <name evidence="11" type="ORF">K489DRAFT_379434</name>
</gene>
<keyword evidence="5 8" id="KW-1133">Transmembrane helix</keyword>
<organism evidence="11">
    <name type="scientific">Dissoconium aciculare CBS 342.82</name>
    <dbReference type="NCBI Taxonomy" id="1314786"/>
    <lineage>
        <taxon>Eukaryota</taxon>
        <taxon>Fungi</taxon>
        <taxon>Dikarya</taxon>
        <taxon>Ascomycota</taxon>
        <taxon>Pezizomycotina</taxon>
        <taxon>Dothideomycetes</taxon>
        <taxon>Dothideomycetidae</taxon>
        <taxon>Mycosphaerellales</taxon>
        <taxon>Dissoconiaceae</taxon>
        <taxon>Dissoconium</taxon>
    </lineage>
</organism>
<keyword evidence="4 8" id="KW-0812">Transmembrane</keyword>
<protein>
    <submittedName>
        <fullName evidence="11">Arsenite transmembrane transporter protein</fullName>
    </submittedName>
</protein>
<feature type="transmembrane region" description="Helical" evidence="8">
    <location>
        <begin position="20"/>
        <end position="38"/>
    </location>
</feature>
<feature type="transmembrane region" description="Helical" evidence="8">
    <location>
        <begin position="580"/>
        <end position="607"/>
    </location>
</feature>
<feature type="transmembrane region" description="Helical" evidence="8">
    <location>
        <begin position="233"/>
        <end position="255"/>
    </location>
</feature>
<evidence type="ECO:0000256" key="7">
    <source>
        <dbReference type="SAM" id="MobiDB-lite"/>
    </source>
</evidence>
<dbReference type="Pfam" id="PF03600">
    <property type="entry name" value="CitMHS"/>
    <property type="match status" value="1"/>
</dbReference>
<keyword evidence="2" id="KW-0813">Transport</keyword>
<keyword evidence="6 8" id="KW-0472">Membrane</keyword>
<dbReference type="RefSeq" id="XP_033460475.1">
    <property type="nucleotide sequence ID" value="XM_033604648.1"/>
</dbReference>
<feature type="transmembrane region" description="Helical" evidence="8">
    <location>
        <begin position="352"/>
        <end position="372"/>
    </location>
</feature>
<evidence type="ECO:0000259" key="9">
    <source>
        <dbReference type="Pfam" id="PF03600"/>
    </source>
</evidence>